<sequence>MKIQETKETESLEYLNQAEKGVETLLKSNNNQPNYIASQLQAITNDLEKVQPETTAYQKSQELQKFAKERKIKTISITDVTVKIL</sequence>
<protein>
    <submittedName>
        <fullName evidence="1">Uncharacterized protein</fullName>
    </submittedName>
</protein>
<organism evidence="1">
    <name type="scientific">Cyanobacterium aponinum AL20115</name>
    <dbReference type="NCBI Taxonomy" id="3090662"/>
    <lineage>
        <taxon>Bacteria</taxon>
        <taxon>Bacillati</taxon>
        <taxon>Cyanobacteriota</taxon>
        <taxon>Cyanophyceae</taxon>
        <taxon>Oscillatoriophycideae</taxon>
        <taxon>Chroococcales</taxon>
        <taxon>Geminocystaceae</taxon>
        <taxon>Cyanobacterium</taxon>
    </lineage>
</organism>
<name>A0AAF0ZGF2_9CHRO</name>
<proteinExistence type="predicted"/>
<reference evidence="1" key="1">
    <citation type="submission" date="2023-11" db="EMBL/GenBank/DDBJ databases">
        <title>Genome sequence of Cyanobacterium aponinum BCRC AL20115.</title>
        <authorList>
            <person name="Chang H.-Y."/>
            <person name="Lin K.-M."/>
            <person name="Hsueh H.-T."/>
            <person name="Chu H.-A."/>
            <person name="Kuo C.-H."/>
        </authorList>
    </citation>
    <scope>NUCLEOTIDE SEQUENCE</scope>
    <source>
        <strain evidence="1">AL20115</strain>
    </source>
</reference>
<accession>A0AAF0ZGF2</accession>
<evidence type="ECO:0000313" key="1">
    <source>
        <dbReference type="EMBL" id="WPF89983.1"/>
    </source>
</evidence>
<dbReference type="RefSeq" id="WP_099434751.1">
    <property type="nucleotide sequence ID" value="NZ_CP138348.1"/>
</dbReference>
<gene>
    <name evidence="1" type="ORF">SAY89_06875</name>
</gene>
<dbReference type="AlphaFoldDB" id="A0AAF0ZGF2"/>
<dbReference type="EMBL" id="CP138348">
    <property type="protein sequence ID" value="WPF89983.1"/>
    <property type="molecule type" value="Genomic_DNA"/>
</dbReference>